<feature type="domain" description="CRIB" evidence="2">
    <location>
        <begin position="60"/>
        <end position="73"/>
    </location>
</feature>
<feature type="region of interest" description="Disordered" evidence="1">
    <location>
        <begin position="1"/>
        <end position="68"/>
    </location>
</feature>
<keyword evidence="4" id="KW-1185">Reference proteome</keyword>
<reference evidence="3" key="2">
    <citation type="submission" date="2025-09" db="UniProtKB">
        <authorList>
            <consortium name="Ensembl"/>
        </authorList>
    </citation>
    <scope>IDENTIFICATION</scope>
</reference>
<dbReference type="STRING" id="61819.ENSACIP00000006443"/>
<feature type="compositionally biased region" description="Basic and acidic residues" evidence="1">
    <location>
        <begin position="42"/>
        <end position="68"/>
    </location>
</feature>
<dbReference type="AlphaFoldDB" id="A0A3Q0R967"/>
<feature type="compositionally biased region" description="Polar residues" evidence="1">
    <location>
        <begin position="28"/>
        <end position="37"/>
    </location>
</feature>
<dbReference type="GeneTree" id="ENSGT00950000182988"/>
<name>A0A3Q0R967_AMPCI</name>
<dbReference type="InterPro" id="IPR036936">
    <property type="entry name" value="CRIB_dom_sf"/>
</dbReference>
<dbReference type="Pfam" id="PF00786">
    <property type="entry name" value="PBD"/>
    <property type="match status" value="1"/>
</dbReference>
<dbReference type="InterPro" id="IPR000095">
    <property type="entry name" value="CRIB_dom"/>
</dbReference>
<sequence>MCDSGVCEDKPPAPPVRMSSQGGGVKDAQSTNHNSRPLPSAPEEKKKVRHKDRDKDRPEISSPSDFEHTIHVGFDAVTGEFTVSTLILSSVTSSLILYNGHALLH</sequence>
<proteinExistence type="predicted"/>
<protein>
    <recommendedName>
        <fullName evidence="2">CRIB domain-containing protein</fullName>
    </recommendedName>
</protein>
<evidence type="ECO:0000259" key="2">
    <source>
        <dbReference type="PROSITE" id="PS50108"/>
    </source>
</evidence>
<dbReference type="SMART" id="SM00285">
    <property type="entry name" value="PBD"/>
    <property type="match status" value="1"/>
</dbReference>
<dbReference type="PROSITE" id="PS50108">
    <property type="entry name" value="CRIB"/>
    <property type="match status" value="1"/>
</dbReference>
<dbReference type="Gene3D" id="3.90.810.10">
    <property type="entry name" value="CRIB domain"/>
    <property type="match status" value="1"/>
</dbReference>
<dbReference type="Ensembl" id="ENSACIT00000006632.1">
    <property type="protein sequence ID" value="ENSACIP00000006443.1"/>
    <property type="gene ID" value="ENSACIG00000005056.1"/>
</dbReference>
<evidence type="ECO:0000313" key="3">
    <source>
        <dbReference type="Ensembl" id="ENSACIP00000006443.1"/>
    </source>
</evidence>
<evidence type="ECO:0000313" key="4">
    <source>
        <dbReference type="Proteomes" id="UP000261340"/>
    </source>
</evidence>
<organism evidence="3 4">
    <name type="scientific">Amphilophus citrinellus</name>
    <name type="common">Midas cichlid</name>
    <name type="synonym">Cichlasoma citrinellum</name>
    <dbReference type="NCBI Taxonomy" id="61819"/>
    <lineage>
        <taxon>Eukaryota</taxon>
        <taxon>Metazoa</taxon>
        <taxon>Chordata</taxon>
        <taxon>Craniata</taxon>
        <taxon>Vertebrata</taxon>
        <taxon>Euteleostomi</taxon>
        <taxon>Actinopterygii</taxon>
        <taxon>Neopterygii</taxon>
        <taxon>Teleostei</taxon>
        <taxon>Neoteleostei</taxon>
        <taxon>Acanthomorphata</taxon>
        <taxon>Ovalentaria</taxon>
        <taxon>Cichlomorphae</taxon>
        <taxon>Cichliformes</taxon>
        <taxon>Cichlidae</taxon>
        <taxon>New World cichlids</taxon>
        <taxon>Cichlasomatinae</taxon>
        <taxon>Heroini</taxon>
        <taxon>Amphilophus</taxon>
    </lineage>
</organism>
<reference evidence="3" key="1">
    <citation type="submission" date="2025-08" db="UniProtKB">
        <authorList>
            <consortium name="Ensembl"/>
        </authorList>
    </citation>
    <scope>IDENTIFICATION</scope>
</reference>
<dbReference type="OMA" id="ILYNGHA"/>
<accession>A0A3Q0R967</accession>
<dbReference type="Proteomes" id="UP000261340">
    <property type="component" value="Unplaced"/>
</dbReference>
<evidence type="ECO:0000256" key="1">
    <source>
        <dbReference type="SAM" id="MobiDB-lite"/>
    </source>
</evidence>